<dbReference type="AlphaFoldDB" id="A0A2N6CZF7"/>
<accession>A0A2N6CZF7</accession>
<reference evidence="1 2" key="1">
    <citation type="submission" date="2017-11" db="EMBL/GenBank/DDBJ databases">
        <title>Genome-resolved metagenomics identifies genetic mobility, metabolic interactions, and unexpected diversity in perchlorate-reducing communities.</title>
        <authorList>
            <person name="Barnum T.P."/>
            <person name="Figueroa I.A."/>
            <person name="Carlstrom C.I."/>
            <person name="Lucas L.N."/>
            <person name="Engelbrektson A.L."/>
            <person name="Coates J.D."/>
        </authorList>
    </citation>
    <scope>NUCLEOTIDE SEQUENCE [LARGE SCALE GENOMIC DNA]</scope>
    <source>
        <strain evidence="1">BM301</strain>
    </source>
</reference>
<gene>
    <name evidence="1" type="ORF">C0630_04100</name>
</gene>
<comment type="caution">
    <text evidence="1">The sequence shown here is derived from an EMBL/GenBank/DDBJ whole genome shotgun (WGS) entry which is preliminary data.</text>
</comment>
<name>A0A2N6CZF7_9GAMM</name>
<evidence type="ECO:0000313" key="1">
    <source>
        <dbReference type="EMBL" id="PLX62767.1"/>
    </source>
</evidence>
<proteinExistence type="predicted"/>
<protein>
    <recommendedName>
        <fullName evidence="3">PilZ domain-containing protein</fullName>
    </recommendedName>
</protein>
<evidence type="ECO:0008006" key="3">
    <source>
        <dbReference type="Google" id="ProtNLM"/>
    </source>
</evidence>
<organism evidence="1 2">
    <name type="scientific">Sedimenticola selenatireducens</name>
    <dbReference type="NCBI Taxonomy" id="191960"/>
    <lineage>
        <taxon>Bacteria</taxon>
        <taxon>Pseudomonadati</taxon>
        <taxon>Pseudomonadota</taxon>
        <taxon>Gammaproteobacteria</taxon>
        <taxon>Chromatiales</taxon>
        <taxon>Sedimenticolaceae</taxon>
        <taxon>Sedimenticola</taxon>
    </lineage>
</organism>
<dbReference type="Proteomes" id="UP000235015">
    <property type="component" value="Unassembled WGS sequence"/>
</dbReference>
<evidence type="ECO:0000313" key="2">
    <source>
        <dbReference type="Proteomes" id="UP000235015"/>
    </source>
</evidence>
<dbReference type="RefSeq" id="WP_273437958.1">
    <property type="nucleotide sequence ID" value="NZ_PKUN01000003.1"/>
</dbReference>
<sequence length="116" mass="12625">MSHNHAYPNNPVNLLLPAQIGYHGRTFSATLGSLTAEGALLETHALTLPVGMEVELSVALGQSTWQIKAVITHTTPHEICILFRETQHKLRAAARNEFQPGFRSIPCTIMEPAAIG</sequence>
<dbReference type="EMBL" id="PKUN01000003">
    <property type="protein sequence ID" value="PLX62767.1"/>
    <property type="molecule type" value="Genomic_DNA"/>
</dbReference>